<evidence type="ECO:0000313" key="2">
    <source>
        <dbReference type="EMBL" id="XDK25512.1"/>
    </source>
</evidence>
<feature type="transmembrane region" description="Helical" evidence="1">
    <location>
        <begin position="91"/>
        <end position="109"/>
    </location>
</feature>
<dbReference type="AlphaFoldDB" id="A0AB39HC51"/>
<accession>A0AB39HC51</accession>
<feature type="transmembrane region" description="Helical" evidence="1">
    <location>
        <begin position="56"/>
        <end position="79"/>
    </location>
</feature>
<evidence type="ECO:0000256" key="1">
    <source>
        <dbReference type="SAM" id="Phobius"/>
    </source>
</evidence>
<sequence>MSFIGKLFGSDAAIAKGMNAIINSGDALIFTNQEQAEQKVQLLKAYEPFRLLQRCIVLLFTVPYVLLHTLVIGGCLHGMDWAPIGEQINEAFGYPVLAAVSLYLTGGVLPSRK</sequence>
<dbReference type="KEGG" id="vih:AB0763_02385"/>
<proteinExistence type="predicted"/>
<keyword evidence="1" id="KW-0812">Transmembrane</keyword>
<keyword evidence="1" id="KW-1133">Transmembrane helix</keyword>
<dbReference type="RefSeq" id="WP_306100951.1">
    <property type="nucleotide sequence ID" value="NZ_CP162601.1"/>
</dbReference>
<keyword evidence="1" id="KW-0472">Membrane</keyword>
<dbReference type="EMBL" id="CP162601">
    <property type="protein sequence ID" value="XDK25512.1"/>
    <property type="molecule type" value="Genomic_DNA"/>
</dbReference>
<name>A0AB39HC51_9VIBR</name>
<gene>
    <name evidence="2" type="ORF">AB0763_02385</name>
</gene>
<protein>
    <submittedName>
        <fullName evidence="2">Uncharacterized protein</fullName>
    </submittedName>
</protein>
<organism evidence="2">
    <name type="scientific">Vibrio sp. HB236076</name>
    <dbReference type="NCBI Taxonomy" id="3232307"/>
    <lineage>
        <taxon>Bacteria</taxon>
        <taxon>Pseudomonadati</taxon>
        <taxon>Pseudomonadota</taxon>
        <taxon>Gammaproteobacteria</taxon>
        <taxon>Vibrionales</taxon>
        <taxon>Vibrionaceae</taxon>
        <taxon>Vibrio</taxon>
    </lineage>
</organism>
<reference evidence="2" key="1">
    <citation type="submission" date="2024-07" db="EMBL/GenBank/DDBJ databases">
        <title>Genome Analysis of a Potential Novel Vibrio Species Secreting pH- and Thermo-stable Alginate Lyase and its Application in Producing Alginate Oligosaccharides.</title>
        <authorList>
            <person name="Huang H."/>
            <person name="Bao K."/>
        </authorList>
    </citation>
    <scope>NUCLEOTIDE SEQUENCE</scope>
    <source>
        <strain evidence="2">HB236076</strain>
    </source>
</reference>